<reference evidence="4 5" key="1">
    <citation type="journal article" date="2014" name="J. Biotechnol.">
        <title>Complete genome sequence of the actinobacterium Amycolatopsis japonica MG417-CF17(T) (=DSM 44213T) producing (S,S)-N,N'-ethylenediaminedisuccinic acid.</title>
        <authorList>
            <person name="Stegmann E."/>
            <person name="Albersmeier A."/>
            <person name="Spohn M."/>
            <person name="Gert H."/>
            <person name="Weber T."/>
            <person name="Wohlleben W."/>
            <person name="Kalinowski J."/>
            <person name="Ruckert C."/>
        </authorList>
    </citation>
    <scope>NUCLEOTIDE SEQUENCE [LARGE SCALE GENOMIC DNA]</scope>
    <source>
        <strain evidence="5">MG417-CF17 (DSM 44213)</strain>
    </source>
</reference>
<evidence type="ECO:0000256" key="2">
    <source>
        <dbReference type="ARBA" id="ARBA00023163"/>
    </source>
</evidence>
<dbReference type="KEGG" id="aja:AJAP_19545"/>
<dbReference type="Pfam" id="PF00931">
    <property type="entry name" value="NB-ARC"/>
    <property type="match status" value="1"/>
</dbReference>
<keyword evidence="1" id="KW-0805">Transcription regulation</keyword>
<dbReference type="Gene3D" id="1.10.10.10">
    <property type="entry name" value="Winged helix-like DNA-binding domain superfamily/Winged helix DNA-binding domain"/>
    <property type="match status" value="1"/>
</dbReference>
<dbReference type="HOGENOM" id="CLU_004665_6_0_11"/>
<accession>A0A075UWJ1</accession>
<dbReference type="GO" id="GO:0003677">
    <property type="term" value="F:DNA binding"/>
    <property type="evidence" value="ECO:0007669"/>
    <property type="project" value="TreeGrafter"/>
</dbReference>
<keyword evidence="5" id="KW-1185">Reference proteome</keyword>
<proteinExistence type="predicted"/>
<protein>
    <recommendedName>
        <fullName evidence="3">Bacterial transcriptional activator domain-containing protein</fullName>
    </recommendedName>
</protein>
<dbReference type="InterPro" id="IPR036388">
    <property type="entry name" value="WH-like_DNA-bd_sf"/>
</dbReference>
<dbReference type="Gene3D" id="1.25.40.10">
    <property type="entry name" value="Tetratricopeptide repeat domain"/>
    <property type="match status" value="1"/>
</dbReference>
<feature type="domain" description="Bacterial transcriptional activator" evidence="3">
    <location>
        <begin position="52"/>
        <end position="197"/>
    </location>
</feature>
<dbReference type="Pfam" id="PF03704">
    <property type="entry name" value="BTAD"/>
    <property type="match status" value="1"/>
</dbReference>
<dbReference type="InterPro" id="IPR002182">
    <property type="entry name" value="NB-ARC"/>
</dbReference>
<dbReference type="STRING" id="208439.AJAP_19545"/>
<dbReference type="InterPro" id="IPR051677">
    <property type="entry name" value="AfsR-DnrI-RedD_regulator"/>
</dbReference>
<dbReference type="EMBL" id="CP008953">
    <property type="protein sequence ID" value="AIG76771.1"/>
    <property type="molecule type" value="Genomic_DNA"/>
</dbReference>
<organism evidence="4 5">
    <name type="scientific">Amycolatopsis japonica</name>
    <dbReference type="NCBI Taxonomy" id="208439"/>
    <lineage>
        <taxon>Bacteria</taxon>
        <taxon>Bacillati</taxon>
        <taxon>Actinomycetota</taxon>
        <taxon>Actinomycetes</taxon>
        <taxon>Pseudonocardiales</taxon>
        <taxon>Pseudonocardiaceae</taxon>
        <taxon>Amycolatopsis</taxon>
        <taxon>Amycolatopsis japonica group</taxon>
    </lineage>
</organism>
<dbReference type="Gene3D" id="3.40.50.300">
    <property type="entry name" value="P-loop containing nucleotide triphosphate hydrolases"/>
    <property type="match status" value="1"/>
</dbReference>
<evidence type="ECO:0000259" key="3">
    <source>
        <dbReference type="SMART" id="SM01043"/>
    </source>
</evidence>
<dbReference type="eggNOG" id="COG3629">
    <property type="taxonomic scope" value="Bacteria"/>
</dbReference>
<dbReference type="PRINTS" id="PR00364">
    <property type="entry name" value="DISEASERSIST"/>
</dbReference>
<dbReference type="PANTHER" id="PTHR35807:SF1">
    <property type="entry name" value="TRANSCRIPTIONAL REGULATOR REDD"/>
    <property type="match status" value="1"/>
</dbReference>
<keyword evidence="2" id="KW-0804">Transcription</keyword>
<name>A0A075UWJ1_9PSEU</name>
<dbReference type="PANTHER" id="PTHR35807">
    <property type="entry name" value="TRANSCRIPTIONAL REGULATOR REDD-RELATED"/>
    <property type="match status" value="1"/>
</dbReference>
<dbReference type="InterPro" id="IPR027417">
    <property type="entry name" value="P-loop_NTPase"/>
</dbReference>
<sequence>MAELWGERPPPSAAGLLAGYVWRLRNGLGDPGGRMLSTRAPGYRLVLPAGATDVDEYESLVTAGRKSLAEGDLPAAVARLTEGLRMWRGTPMADVAMVPSVLTESARLEEARLAVVEARIEAEIGLGGHETLLPELKLMVSQFPLRERLHAQLMIALYRSGQQAEALGAYRDLRGLLVEELGVEPSKPLRELQGRILRDDPLLLETPRRATPATAILRPAVPRTLPPDVPAFIGRERELAWITGRLASGEQRCAVHGMAGTGKTALAVHAAHRMTGSFPDGQVYLGLGASAAHGPASPLDAVGRLLAALGVPAADIPPEEERAGALLRTVLADRRVVLVLDDVADSAQIRHLLPTAPGCAVILTSRPASTAVDGAGLLRLGRLPATAATALIRRYAGAARVDADLAATVRLAGLCDHLPLALRAAATRLARRPEWTVGEFVSRLADSGRRLDQLTCDGLSVHAALRAGVRLLRHCGDPLPTRVLGRLGVLDLPVVSTAVLAAALDIPVASAESAAERLVDAGLVETLRMDRYRVPGLVRLFALGEYVTADEERAATHRVLGYYEGAVRDQLSRLAANRGAGLAWYREECLTLRALAARASGTELPGLVNRLSSELSGASTGRWG</sequence>
<dbReference type="GO" id="GO:0043531">
    <property type="term" value="F:ADP binding"/>
    <property type="evidence" value="ECO:0007669"/>
    <property type="project" value="InterPro"/>
</dbReference>
<dbReference type="SUPFAM" id="SSF52540">
    <property type="entry name" value="P-loop containing nucleoside triphosphate hydrolases"/>
    <property type="match status" value="1"/>
</dbReference>
<evidence type="ECO:0000313" key="4">
    <source>
        <dbReference type="EMBL" id="AIG76771.1"/>
    </source>
</evidence>
<dbReference type="Proteomes" id="UP000028492">
    <property type="component" value="Chromosome"/>
</dbReference>
<dbReference type="CDD" id="cd15831">
    <property type="entry name" value="BTAD"/>
    <property type="match status" value="1"/>
</dbReference>
<evidence type="ECO:0000313" key="5">
    <source>
        <dbReference type="Proteomes" id="UP000028492"/>
    </source>
</evidence>
<evidence type="ECO:0000256" key="1">
    <source>
        <dbReference type="ARBA" id="ARBA00023015"/>
    </source>
</evidence>
<dbReference type="SUPFAM" id="SSF48452">
    <property type="entry name" value="TPR-like"/>
    <property type="match status" value="1"/>
</dbReference>
<dbReference type="GO" id="GO:0006355">
    <property type="term" value="P:regulation of DNA-templated transcription"/>
    <property type="evidence" value="ECO:0007669"/>
    <property type="project" value="TreeGrafter"/>
</dbReference>
<dbReference type="InterPro" id="IPR011990">
    <property type="entry name" value="TPR-like_helical_dom_sf"/>
</dbReference>
<gene>
    <name evidence="4" type="ORF">AJAP_19545</name>
</gene>
<dbReference type="InterPro" id="IPR005158">
    <property type="entry name" value="BTAD"/>
</dbReference>
<dbReference type="AlphaFoldDB" id="A0A075UWJ1"/>
<dbReference type="SMART" id="SM01043">
    <property type="entry name" value="BTAD"/>
    <property type="match status" value="1"/>
</dbReference>